<reference evidence="3" key="1">
    <citation type="journal article" date="2023" name="Commun. Biol.">
        <title>Genome analysis of Parmales, the sister group of diatoms, reveals the evolutionary specialization of diatoms from phago-mixotrophs to photoautotrophs.</title>
        <authorList>
            <person name="Ban H."/>
            <person name="Sato S."/>
            <person name="Yoshikawa S."/>
            <person name="Yamada K."/>
            <person name="Nakamura Y."/>
            <person name="Ichinomiya M."/>
            <person name="Sato N."/>
            <person name="Blanc-Mathieu R."/>
            <person name="Endo H."/>
            <person name="Kuwata A."/>
            <person name="Ogata H."/>
        </authorList>
    </citation>
    <scope>NUCLEOTIDE SEQUENCE [LARGE SCALE GENOMIC DNA]</scope>
    <source>
        <strain evidence="3">NIES 3700</strain>
    </source>
</reference>
<evidence type="ECO:0000313" key="3">
    <source>
        <dbReference type="Proteomes" id="UP001165122"/>
    </source>
</evidence>
<keyword evidence="1" id="KW-0732">Signal</keyword>
<feature type="chain" id="PRO_5040839841" evidence="1">
    <location>
        <begin position="19"/>
        <end position="92"/>
    </location>
</feature>
<gene>
    <name evidence="2" type="ORF">TrLO_g5541</name>
</gene>
<evidence type="ECO:0000256" key="1">
    <source>
        <dbReference type="SAM" id="SignalP"/>
    </source>
</evidence>
<accession>A0A9W7CD68</accession>
<comment type="caution">
    <text evidence="2">The sequence shown here is derived from an EMBL/GenBank/DDBJ whole genome shotgun (WGS) entry which is preliminary data.</text>
</comment>
<feature type="signal peptide" evidence="1">
    <location>
        <begin position="1"/>
        <end position="18"/>
    </location>
</feature>
<evidence type="ECO:0000313" key="2">
    <source>
        <dbReference type="EMBL" id="GMI03555.1"/>
    </source>
</evidence>
<keyword evidence="3" id="KW-1185">Reference proteome</keyword>
<sequence length="92" mass="10016">MFISIHLLLWSLANIVQGSVRSEWQKELNLSMEKIARMSDISFRSGAEGFLTLTSIEASRVSCEAFSTGTVGVLVTFTGSEIEDGVIAFALI</sequence>
<proteinExistence type="predicted"/>
<dbReference type="Proteomes" id="UP001165122">
    <property type="component" value="Unassembled WGS sequence"/>
</dbReference>
<organism evidence="2 3">
    <name type="scientific">Triparma laevis f. longispina</name>
    <dbReference type="NCBI Taxonomy" id="1714387"/>
    <lineage>
        <taxon>Eukaryota</taxon>
        <taxon>Sar</taxon>
        <taxon>Stramenopiles</taxon>
        <taxon>Ochrophyta</taxon>
        <taxon>Bolidophyceae</taxon>
        <taxon>Parmales</taxon>
        <taxon>Triparmaceae</taxon>
        <taxon>Triparma</taxon>
    </lineage>
</organism>
<name>A0A9W7CD68_9STRA</name>
<dbReference type="AlphaFoldDB" id="A0A9W7CD68"/>
<protein>
    <submittedName>
        <fullName evidence="2">Uncharacterized protein</fullName>
    </submittedName>
</protein>
<dbReference type="EMBL" id="BRXW01000059">
    <property type="protein sequence ID" value="GMI03555.1"/>
    <property type="molecule type" value="Genomic_DNA"/>
</dbReference>